<comment type="caution">
    <text evidence="1">The sequence shown here is derived from an EMBL/GenBank/DDBJ whole genome shotgun (WGS) entry which is preliminary data.</text>
</comment>
<dbReference type="AlphaFoldDB" id="A0A8H4WQP8"/>
<dbReference type="Proteomes" id="UP000622797">
    <property type="component" value="Unassembled WGS sequence"/>
</dbReference>
<keyword evidence="2" id="KW-1185">Reference proteome</keyword>
<reference evidence="1" key="1">
    <citation type="journal article" date="2020" name="BMC Genomics">
        <title>Correction to: Identification and distribution of gene clusters required for synthesis of sphingolipid metabolism inhibitors in diverse species of the filamentous fungus Fusarium.</title>
        <authorList>
            <person name="Kim H.S."/>
            <person name="Lohmar J.M."/>
            <person name="Busman M."/>
            <person name="Brown D.W."/>
            <person name="Naumann T.A."/>
            <person name="Divon H.H."/>
            <person name="Lysoe E."/>
            <person name="Uhlig S."/>
            <person name="Proctor R.H."/>
        </authorList>
    </citation>
    <scope>NUCLEOTIDE SEQUENCE</scope>
    <source>
        <strain evidence="1">NRRL 20472</strain>
    </source>
</reference>
<name>A0A8H4WQP8_9HYPO</name>
<sequence length="246" mass="27952">MKDHIPLSSEDTLFCRPICLLFAVCKDASNFPKIWETVTTDRGSATGNLILYIGKILGISEEQRSELSPDQQDAALTSIETRLDGGKFPAQSPRQHLIDYSKVRHGISQRKVIENITHKGGEAGFQVKPEERSSVPSLFTAMCSASICGKFGYRLPEDFTKNRTIDQFIYQVYETFNPHTTVVHKWFPCELTCEQTHRQREDYTHPGVCETKKPLEDICANSSSVEHGHPVEWNEAWREYLSKGGW</sequence>
<protein>
    <submittedName>
        <fullName evidence="1">Uncharacterized protein</fullName>
    </submittedName>
</protein>
<gene>
    <name evidence="1" type="ORF">FSARC_14206</name>
</gene>
<dbReference type="EMBL" id="JABEXW010001169">
    <property type="protein sequence ID" value="KAF4946370.1"/>
    <property type="molecule type" value="Genomic_DNA"/>
</dbReference>
<evidence type="ECO:0000313" key="1">
    <source>
        <dbReference type="EMBL" id="KAF4946370.1"/>
    </source>
</evidence>
<proteinExistence type="predicted"/>
<reference evidence="1" key="2">
    <citation type="submission" date="2020-05" db="EMBL/GenBank/DDBJ databases">
        <authorList>
            <person name="Kim H.-S."/>
            <person name="Proctor R.H."/>
            <person name="Brown D.W."/>
        </authorList>
    </citation>
    <scope>NUCLEOTIDE SEQUENCE</scope>
    <source>
        <strain evidence="1">NRRL 20472</strain>
    </source>
</reference>
<accession>A0A8H4WQP8</accession>
<evidence type="ECO:0000313" key="2">
    <source>
        <dbReference type="Proteomes" id="UP000622797"/>
    </source>
</evidence>
<organism evidence="1 2">
    <name type="scientific">Fusarium sarcochroum</name>
    <dbReference type="NCBI Taxonomy" id="1208366"/>
    <lineage>
        <taxon>Eukaryota</taxon>
        <taxon>Fungi</taxon>
        <taxon>Dikarya</taxon>
        <taxon>Ascomycota</taxon>
        <taxon>Pezizomycotina</taxon>
        <taxon>Sordariomycetes</taxon>
        <taxon>Hypocreomycetidae</taxon>
        <taxon>Hypocreales</taxon>
        <taxon>Nectriaceae</taxon>
        <taxon>Fusarium</taxon>
        <taxon>Fusarium lateritium species complex</taxon>
    </lineage>
</organism>